<sequence>MEVSSCVVDVQPRGRPVQP</sequence>
<evidence type="ECO:0000313" key="1">
    <source>
        <dbReference type="EMBL" id="JAH70036.1"/>
    </source>
</evidence>
<reference evidence="1" key="1">
    <citation type="submission" date="2014-11" db="EMBL/GenBank/DDBJ databases">
        <authorList>
            <person name="Amaro Gonzalez C."/>
        </authorList>
    </citation>
    <scope>NUCLEOTIDE SEQUENCE</scope>
</reference>
<dbReference type="AlphaFoldDB" id="A0A0E9UWA8"/>
<protein>
    <submittedName>
        <fullName evidence="1">Uncharacterized protein</fullName>
    </submittedName>
</protein>
<accession>A0A0E9UWA8</accession>
<proteinExistence type="predicted"/>
<reference evidence="1" key="2">
    <citation type="journal article" date="2015" name="Fish Shellfish Immunol.">
        <title>Early steps in the European eel (Anguilla anguilla)-Vibrio vulnificus interaction in the gills: Role of the RtxA13 toxin.</title>
        <authorList>
            <person name="Callol A."/>
            <person name="Pajuelo D."/>
            <person name="Ebbesson L."/>
            <person name="Teles M."/>
            <person name="MacKenzie S."/>
            <person name="Amaro C."/>
        </authorList>
    </citation>
    <scope>NUCLEOTIDE SEQUENCE</scope>
</reference>
<dbReference type="EMBL" id="GBXM01038541">
    <property type="protein sequence ID" value="JAH70036.1"/>
    <property type="molecule type" value="Transcribed_RNA"/>
</dbReference>
<name>A0A0E9UWA8_ANGAN</name>
<organism evidence="1">
    <name type="scientific">Anguilla anguilla</name>
    <name type="common">European freshwater eel</name>
    <name type="synonym">Muraena anguilla</name>
    <dbReference type="NCBI Taxonomy" id="7936"/>
    <lineage>
        <taxon>Eukaryota</taxon>
        <taxon>Metazoa</taxon>
        <taxon>Chordata</taxon>
        <taxon>Craniata</taxon>
        <taxon>Vertebrata</taxon>
        <taxon>Euteleostomi</taxon>
        <taxon>Actinopterygii</taxon>
        <taxon>Neopterygii</taxon>
        <taxon>Teleostei</taxon>
        <taxon>Anguilliformes</taxon>
        <taxon>Anguillidae</taxon>
        <taxon>Anguilla</taxon>
    </lineage>
</organism>